<dbReference type="GO" id="GO:0080120">
    <property type="term" value="P:CAAX-box protein maturation"/>
    <property type="evidence" value="ECO:0007669"/>
    <property type="project" value="UniProtKB-ARBA"/>
</dbReference>
<evidence type="ECO:0000256" key="1">
    <source>
        <dbReference type="SAM" id="Phobius"/>
    </source>
</evidence>
<reference evidence="3 4" key="1">
    <citation type="submission" date="2020-04" db="EMBL/GenBank/DDBJ databases">
        <title>Bacillus sp. UniB3 isolated from commercial digestive syrup.</title>
        <authorList>
            <person name="Thorat V."/>
            <person name="Kirdat K."/>
            <person name="Tiwarekar B."/>
            <person name="Yadav A."/>
        </authorList>
    </citation>
    <scope>NUCLEOTIDE SEQUENCE [LARGE SCALE GENOMIC DNA]</scope>
    <source>
        <strain evidence="3 4">UniB3</strain>
    </source>
</reference>
<organism evidence="3 4">
    <name type="scientific">Niallia alba</name>
    <dbReference type="NCBI Taxonomy" id="2729105"/>
    <lineage>
        <taxon>Bacteria</taxon>
        <taxon>Bacillati</taxon>
        <taxon>Bacillota</taxon>
        <taxon>Bacilli</taxon>
        <taxon>Bacillales</taxon>
        <taxon>Bacillaceae</taxon>
        <taxon>Niallia</taxon>
    </lineage>
</organism>
<dbReference type="AlphaFoldDB" id="A0A7Y0K9D5"/>
<dbReference type="GO" id="GO:0004175">
    <property type="term" value="F:endopeptidase activity"/>
    <property type="evidence" value="ECO:0007669"/>
    <property type="project" value="UniProtKB-ARBA"/>
</dbReference>
<proteinExistence type="predicted"/>
<feature type="transmembrane region" description="Helical" evidence="1">
    <location>
        <begin position="123"/>
        <end position="139"/>
    </location>
</feature>
<feature type="transmembrane region" description="Helical" evidence="1">
    <location>
        <begin position="100"/>
        <end position="117"/>
    </location>
</feature>
<sequence>MNKAKYTALINQLTDRELLKNVYMTQVILIIVAFILHIIVFHSNPPITKVFKYERTDFIIGIIAGLVVVGIDILLMRRFTEQYHDDGGVNKRVFQNRHPLHIAFIALIVAFSEELLFRGVIQSNIGLLLSCLLFAILHYRYLFNPFLFTNVVLVSIGIGVLFEVTENLWVTVIMHFLIDFLLGCIIRFNLFQKG</sequence>
<feature type="transmembrane region" description="Helical" evidence="1">
    <location>
        <begin position="58"/>
        <end position="79"/>
    </location>
</feature>
<dbReference type="EMBL" id="JABBPK010000001">
    <property type="protein sequence ID" value="NMO78284.1"/>
    <property type="molecule type" value="Genomic_DNA"/>
</dbReference>
<comment type="caution">
    <text evidence="3">The sequence shown here is derived from an EMBL/GenBank/DDBJ whole genome shotgun (WGS) entry which is preliminary data.</text>
</comment>
<dbReference type="GO" id="GO:0008237">
    <property type="term" value="F:metallopeptidase activity"/>
    <property type="evidence" value="ECO:0007669"/>
    <property type="project" value="UniProtKB-KW"/>
</dbReference>
<dbReference type="GO" id="GO:0006508">
    <property type="term" value="P:proteolysis"/>
    <property type="evidence" value="ECO:0007669"/>
    <property type="project" value="UniProtKB-KW"/>
</dbReference>
<keyword evidence="3" id="KW-0645">Protease</keyword>
<gene>
    <name evidence="3" type="ORF">HHU08_14960</name>
</gene>
<keyword evidence="1" id="KW-1133">Transmembrane helix</keyword>
<keyword evidence="1" id="KW-0472">Membrane</keyword>
<feature type="transmembrane region" description="Helical" evidence="1">
    <location>
        <begin position="168"/>
        <end position="190"/>
    </location>
</feature>
<name>A0A7Y0K9D5_9BACI</name>
<dbReference type="InterPro" id="IPR003675">
    <property type="entry name" value="Rce1/LyrA-like_dom"/>
</dbReference>
<dbReference type="Proteomes" id="UP000588491">
    <property type="component" value="Unassembled WGS sequence"/>
</dbReference>
<dbReference type="RefSeq" id="WP_016203153.1">
    <property type="nucleotide sequence ID" value="NZ_JABBPK010000001.1"/>
</dbReference>
<feature type="transmembrane region" description="Helical" evidence="1">
    <location>
        <begin position="21"/>
        <end position="43"/>
    </location>
</feature>
<feature type="domain" description="CAAX prenyl protease 2/Lysostaphin resistance protein A-like" evidence="2">
    <location>
        <begin position="100"/>
        <end position="181"/>
    </location>
</feature>
<keyword evidence="3" id="KW-0482">Metalloprotease</keyword>
<keyword evidence="3" id="KW-0378">Hydrolase</keyword>
<evidence type="ECO:0000313" key="4">
    <source>
        <dbReference type="Proteomes" id="UP000588491"/>
    </source>
</evidence>
<protein>
    <submittedName>
        <fullName evidence="3">CPBP family intramembrane metalloprotease</fullName>
    </submittedName>
</protein>
<evidence type="ECO:0000313" key="3">
    <source>
        <dbReference type="EMBL" id="NMO78284.1"/>
    </source>
</evidence>
<feature type="transmembrane region" description="Helical" evidence="1">
    <location>
        <begin position="146"/>
        <end position="162"/>
    </location>
</feature>
<accession>A0A7Y0K9D5</accession>
<evidence type="ECO:0000259" key="2">
    <source>
        <dbReference type="Pfam" id="PF02517"/>
    </source>
</evidence>
<dbReference type="Pfam" id="PF02517">
    <property type="entry name" value="Rce1-like"/>
    <property type="match status" value="1"/>
</dbReference>
<keyword evidence="4" id="KW-1185">Reference proteome</keyword>
<keyword evidence="1" id="KW-0812">Transmembrane</keyword>